<evidence type="ECO:0000256" key="17">
    <source>
        <dbReference type="SAM" id="MobiDB-lite"/>
    </source>
</evidence>
<evidence type="ECO:0000256" key="10">
    <source>
        <dbReference type="ARBA" id="ARBA00022833"/>
    </source>
</evidence>
<comment type="pathway">
    <text evidence="3">Protein modification; protein glycosylation.</text>
</comment>
<evidence type="ECO:0000256" key="2">
    <source>
        <dbReference type="ARBA" id="ARBA00004323"/>
    </source>
</evidence>
<feature type="region of interest" description="Disordered" evidence="17">
    <location>
        <begin position="1"/>
        <end position="27"/>
    </location>
</feature>
<dbReference type="Pfam" id="PF01762">
    <property type="entry name" value="Galactosyl_T"/>
    <property type="match status" value="1"/>
</dbReference>
<evidence type="ECO:0000259" key="18">
    <source>
        <dbReference type="PROSITE" id="PS50089"/>
    </source>
</evidence>
<dbReference type="InterPro" id="IPR023214">
    <property type="entry name" value="HAD_sf"/>
</dbReference>
<dbReference type="GO" id="GO:0008270">
    <property type="term" value="F:zinc ion binding"/>
    <property type="evidence" value="ECO:0007669"/>
    <property type="project" value="UniProtKB-KW"/>
</dbReference>
<dbReference type="InterPro" id="IPR002659">
    <property type="entry name" value="Glyco_trans_31"/>
</dbReference>
<dbReference type="PANTHER" id="PTHR12083">
    <property type="entry name" value="BIFUNCTIONAL POLYNUCLEOTIDE PHOSPHATASE/KINASE"/>
    <property type="match status" value="1"/>
</dbReference>
<dbReference type="NCBIfam" id="TIGR01662">
    <property type="entry name" value="HAD-SF-IIIA"/>
    <property type="match status" value="1"/>
</dbReference>
<keyword evidence="13" id="KW-0333">Golgi apparatus</keyword>
<feature type="region of interest" description="Disordered" evidence="17">
    <location>
        <begin position="253"/>
        <end position="274"/>
    </location>
</feature>
<dbReference type="PANTHER" id="PTHR12083:SF9">
    <property type="entry name" value="BIFUNCTIONAL POLYNUCLEOTIDE PHOSPHATASE_KINASE"/>
    <property type="match status" value="1"/>
</dbReference>
<dbReference type="InterPro" id="IPR017907">
    <property type="entry name" value="Znf_RING_CS"/>
</dbReference>
<evidence type="ECO:0000313" key="20">
    <source>
        <dbReference type="Proteomes" id="UP001642260"/>
    </source>
</evidence>
<evidence type="ECO:0000256" key="15">
    <source>
        <dbReference type="ARBA" id="ARBA00023211"/>
    </source>
</evidence>
<comment type="cofactor">
    <cofactor evidence="1">
        <name>Mn(2+)</name>
        <dbReference type="ChEBI" id="CHEBI:29035"/>
    </cofactor>
</comment>
<protein>
    <recommendedName>
        <fullName evidence="18">RING-type domain-containing protein</fullName>
    </recommendedName>
</protein>
<keyword evidence="7" id="KW-0812">Transmembrane</keyword>
<dbReference type="InterPro" id="IPR006549">
    <property type="entry name" value="HAD-SF_hydro_IIIA"/>
</dbReference>
<keyword evidence="14" id="KW-0472">Membrane</keyword>
<evidence type="ECO:0000256" key="7">
    <source>
        <dbReference type="ARBA" id="ARBA00022692"/>
    </source>
</evidence>
<dbReference type="EMBL" id="CAKOAT010145154">
    <property type="protein sequence ID" value="CAH8341063.1"/>
    <property type="molecule type" value="Genomic_DNA"/>
</dbReference>
<dbReference type="AlphaFoldDB" id="A0ABC8JZM5"/>
<dbReference type="SMART" id="SM00184">
    <property type="entry name" value="RING"/>
    <property type="match status" value="1"/>
</dbReference>
<evidence type="ECO:0000256" key="4">
    <source>
        <dbReference type="ARBA" id="ARBA00008661"/>
    </source>
</evidence>
<keyword evidence="20" id="KW-1185">Reference proteome</keyword>
<evidence type="ECO:0000256" key="16">
    <source>
        <dbReference type="PROSITE-ProRule" id="PRU00175"/>
    </source>
</evidence>
<dbReference type="PROSITE" id="PS50089">
    <property type="entry name" value="ZF_RING_2"/>
    <property type="match status" value="1"/>
</dbReference>
<evidence type="ECO:0000256" key="6">
    <source>
        <dbReference type="ARBA" id="ARBA00022679"/>
    </source>
</evidence>
<evidence type="ECO:0000256" key="11">
    <source>
        <dbReference type="ARBA" id="ARBA00022968"/>
    </source>
</evidence>
<comment type="caution">
    <text evidence="19">The sequence shown here is derived from an EMBL/GenBank/DDBJ whole genome shotgun (WGS) entry which is preliminary data.</text>
</comment>
<gene>
    <name evidence="19" type="ORF">ERUC_LOCUS15548</name>
</gene>
<dbReference type="GO" id="GO:0000139">
    <property type="term" value="C:Golgi membrane"/>
    <property type="evidence" value="ECO:0007669"/>
    <property type="project" value="UniProtKB-SubCell"/>
</dbReference>
<evidence type="ECO:0000256" key="9">
    <source>
        <dbReference type="ARBA" id="ARBA00022771"/>
    </source>
</evidence>
<evidence type="ECO:0000256" key="5">
    <source>
        <dbReference type="ARBA" id="ARBA00022676"/>
    </source>
</evidence>
<evidence type="ECO:0000313" key="19">
    <source>
        <dbReference type="EMBL" id="CAH8341063.1"/>
    </source>
</evidence>
<organism evidence="19 20">
    <name type="scientific">Eruca vesicaria subsp. sativa</name>
    <name type="common">Garden rocket</name>
    <name type="synonym">Eruca sativa</name>
    <dbReference type="NCBI Taxonomy" id="29727"/>
    <lineage>
        <taxon>Eukaryota</taxon>
        <taxon>Viridiplantae</taxon>
        <taxon>Streptophyta</taxon>
        <taxon>Embryophyta</taxon>
        <taxon>Tracheophyta</taxon>
        <taxon>Spermatophyta</taxon>
        <taxon>Magnoliopsida</taxon>
        <taxon>eudicotyledons</taxon>
        <taxon>Gunneridae</taxon>
        <taxon>Pentapetalae</taxon>
        <taxon>rosids</taxon>
        <taxon>malvids</taxon>
        <taxon>Brassicales</taxon>
        <taxon>Brassicaceae</taxon>
        <taxon>Brassiceae</taxon>
        <taxon>Eruca</taxon>
    </lineage>
</organism>
<evidence type="ECO:0000256" key="13">
    <source>
        <dbReference type="ARBA" id="ARBA00023034"/>
    </source>
</evidence>
<evidence type="ECO:0000256" key="14">
    <source>
        <dbReference type="ARBA" id="ARBA00023136"/>
    </source>
</evidence>
<keyword evidence="9 16" id="KW-0863">Zinc-finger</keyword>
<dbReference type="InterPro" id="IPR001841">
    <property type="entry name" value="Znf_RING"/>
</dbReference>
<keyword evidence="15" id="KW-0464">Manganese</keyword>
<keyword evidence="5" id="KW-0328">Glycosyltransferase</keyword>
<keyword evidence="11" id="KW-0735">Signal-anchor</keyword>
<dbReference type="InterPro" id="IPR013954">
    <property type="entry name" value="PNK3P"/>
</dbReference>
<comment type="subcellular location">
    <subcellularLocation>
        <location evidence="2">Golgi apparatus membrane</location>
        <topology evidence="2">Single-pass type II membrane protein</topology>
    </subcellularLocation>
</comment>
<dbReference type="InterPro" id="IPR036412">
    <property type="entry name" value="HAD-like_sf"/>
</dbReference>
<keyword evidence="10" id="KW-0862">Zinc</keyword>
<reference evidence="19 20" key="1">
    <citation type="submission" date="2022-03" db="EMBL/GenBank/DDBJ databases">
        <authorList>
            <person name="Macdonald S."/>
            <person name="Ahmed S."/>
            <person name="Newling K."/>
        </authorList>
    </citation>
    <scope>NUCLEOTIDE SEQUENCE [LARGE SCALE GENOMIC DNA]</scope>
</reference>
<name>A0ABC8JZM5_ERUVS</name>
<keyword evidence="6" id="KW-0808">Transferase</keyword>
<evidence type="ECO:0000256" key="8">
    <source>
        <dbReference type="ARBA" id="ARBA00022723"/>
    </source>
</evidence>
<dbReference type="InterPro" id="IPR013083">
    <property type="entry name" value="Znf_RING/FYVE/PHD"/>
</dbReference>
<feature type="domain" description="RING-type" evidence="18">
    <location>
        <begin position="406"/>
        <end position="454"/>
    </location>
</feature>
<evidence type="ECO:0000256" key="3">
    <source>
        <dbReference type="ARBA" id="ARBA00004922"/>
    </source>
</evidence>
<dbReference type="GO" id="GO:0016757">
    <property type="term" value="F:glycosyltransferase activity"/>
    <property type="evidence" value="ECO:0007669"/>
    <property type="project" value="UniProtKB-KW"/>
</dbReference>
<evidence type="ECO:0000256" key="1">
    <source>
        <dbReference type="ARBA" id="ARBA00001936"/>
    </source>
</evidence>
<dbReference type="Gene3D" id="3.40.50.1000">
    <property type="entry name" value="HAD superfamily/HAD-like"/>
    <property type="match status" value="1"/>
</dbReference>
<comment type="similarity">
    <text evidence="4">Belongs to the glycosyltransferase 31 family.</text>
</comment>
<proteinExistence type="inferred from homology"/>
<keyword evidence="8" id="KW-0479">Metal-binding</keyword>
<keyword evidence="12" id="KW-1133">Transmembrane helix</keyword>
<sequence length="599" mass="67271">MVVEDEVQTNAKQLNTRKPKMNTSESTSQVIAEAEISDGGLNDSDKIAAFDFDGCLANTSAKRVGADAWSLMYDSIHEELQNLYSQGYKLVIFTHETNIAWWKNKRQAAVDPKIGRLNSFIKHVEVSIQLKCGLVFIACGVASSGGNDDFYRKPKPGMWQLMKFVFSQLALKIFDLLVKLLARLEANGLKFFTPVSAVKSCALCSQSSFVRYVRSLFCQHPLLQKLGEEIVFVRREEEKRQFRKRLQGQLATEKEAKYGSKPAKKKPLGQSLNTNNVTKTPFARRIGTHLEATLGAELARYRMKPRVYIGCMKSGPILAAQKGVKYHEPEYWKFREEGNKYFRHATGQLYAISRELAFYISINQNVLHKYVNEDVSLGSWFLGIDVEHVDDRRLCCGTTGMAQTGCARCSSSETPPDELVISSDCGHTFCVECILYLWSRQKDGEAPCICPFDEKKVTWIRPSSIPVPEKINSIVKVYNRLYDPSSPYKQEMKNPLSPGQAPVSWILTKGCTSSPIKTCIEDAITASSTGNFPAESILNTIDERDRIFGTPSYWSGAGHHKSSVPETLLYKLKGDLCVITELSIQPFQGDDHHAIILHN</sequence>
<dbReference type="SUPFAM" id="SSF56784">
    <property type="entry name" value="HAD-like"/>
    <property type="match status" value="1"/>
</dbReference>
<dbReference type="SUPFAM" id="SSF57850">
    <property type="entry name" value="RING/U-box"/>
    <property type="match status" value="1"/>
</dbReference>
<dbReference type="Pfam" id="PF08645">
    <property type="entry name" value="PNK3P"/>
    <property type="match status" value="1"/>
</dbReference>
<dbReference type="Proteomes" id="UP001642260">
    <property type="component" value="Unassembled WGS sequence"/>
</dbReference>
<dbReference type="Gene3D" id="3.30.40.10">
    <property type="entry name" value="Zinc/RING finger domain, C3HC4 (zinc finger)"/>
    <property type="match status" value="1"/>
</dbReference>
<accession>A0ABC8JZM5</accession>
<dbReference type="PROSITE" id="PS00518">
    <property type="entry name" value="ZF_RING_1"/>
    <property type="match status" value="1"/>
</dbReference>
<evidence type="ECO:0000256" key="12">
    <source>
        <dbReference type="ARBA" id="ARBA00022989"/>
    </source>
</evidence>